<dbReference type="InterPro" id="IPR050858">
    <property type="entry name" value="Mal-CoA-ACP_Trans/PKS_FabD"/>
</dbReference>
<evidence type="ECO:0000313" key="8">
    <source>
        <dbReference type="Proteomes" id="UP001138793"/>
    </source>
</evidence>
<dbReference type="EC" id="2.3.1.39" evidence="4"/>
<feature type="active site" evidence="5">
    <location>
        <position position="91"/>
    </location>
</feature>
<dbReference type="InterPro" id="IPR016035">
    <property type="entry name" value="Acyl_Trfase/lysoPLipase"/>
</dbReference>
<dbReference type="InterPro" id="IPR016036">
    <property type="entry name" value="Malonyl_transacylase_ACP-bd"/>
</dbReference>
<dbReference type="FunFam" id="3.30.70.250:FF:000001">
    <property type="entry name" value="Malonyl CoA-acyl carrier protein transacylase"/>
    <property type="match status" value="1"/>
</dbReference>
<evidence type="ECO:0000313" key="7">
    <source>
        <dbReference type="EMBL" id="MBP2077621.1"/>
    </source>
</evidence>
<sequence length="312" mass="33831">MKRVALMFPGQGSQAVGMGKEFYDEFPQVRELFQKANDVLGKDIKEIIFEGPAEVLTETENTQPALLLTSIAIHQLLEQENVESLMTVGHSLGEYSALVAAGALTVEDALPLVAVRGKLMEEAFPKGQGTMAAVLGLSEAEITEVLTGITDEIADVANLNCPGQVVISGSQKGIELASGLLKEKGAKRVLPLNVSGPFHSRLMKSANEEFAGYLDKTPIKDAVIPVFANVSAAAVTDRLVIKDLLLKQLYSPVRFEESVNHMIDQGVDAFVEVGNGKVLSGLLRKIDKKIKTFAVQDLKSMNEFISWYREDA</sequence>
<dbReference type="PIRSF" id="PIRSF000446">
    <property type="entry name" value="Mct"/>
    <property type="match status" value="1"/>
</dbReference>
<dbReference type="Proteomes" id="UP001138793">
    <property type="component" value="Unassembled WGS sequence"/>
</dbReference>
<evidence type="ECO:0000259" key="6">
    <source>
        <dbReference type="SMART" id="SM00827"/>
    </source>
</evidence>
<feature type="active site" evidence="5">
    <location>
        <position position="199"/>
    </location>
</feature>
<gene>
    <name evidence="7" type="ORF">J2Z64_001876</name>
</gene>
<accession>A0A9X1CC37</accession>
<dbReference type="GO" id="GO:0005829">
    <property type="term" value="C:cytosol"/>
    <property type="evidence" value="ECO:0007669"/>
    <property type="project" value="TreeGrafter"/>
</dbReference>
<protein>
    <recommendedName>
        <fullName evidence="4">Malonyl CoA-acyl carrier protein transacylase</fullName>
        <ecNumber evidence="4">2.3.1.39</ecNumber>
    </recommendedName>
</protein>
<dbReference type="InterPro" id="IPR001227">
    <property type="entry name" value="Ac_transferase_dom_sf"/>
</dbReference>
<comment type="catalytic activity">
    <reaction evidence="3 4">
        <text>holo-[ACP] + malonyl-CoA = malonyl-[ACP] + CoA</text>
        <dbReference type="Rhea" id="RHEA:41792"/>
        <dbReference type="Rhea" id="RHEA-COMP:9623"/>
        <dbReference type="Rhea" id="RHEA-COMP:9685"/>
        <dbReference type="ChEBI" id="CHEBI:57287"/>
        <dbReference type="ChEBI" id="CHEBI:57384"/>
        <dbReference type="ChEBI" id="CHEBI:64479"/>
        <dbReference type="ChEBI" id="CHEBI:78449"/>
        <dbReference type="EC" id="2.3.1.39"/>
    </reaction>
</comment>
<dbReference type="SUPFAM" id="SSF52151">
    <property type="entry name" value="FabD/lysophospholipase-like"/>
    <property type="match status" value="1"/>
</dbReference>
<feature type="domain" description="Malonyl-CoA:ACP transacylase (MAT)" evidence="6">
    <location>
        <begin position="7"/>
        <end position="300"/>
    </location>
</feature>
<dbReference type="InterPro" id="IPR014043">
    <property type="entry name" value="Acyl_transferase_dom"/>
</dbReference>
<dbReference type="Gene3D" id="3.30.70.250">
    <property type="entry name" value="Malonyl-CoA ACP transacylase, ACP-binding"/>
    <property type="match status" value="1"/>
</dbReference>
<name>A0A9X1CC37_9BACI</name>
<dbReference type="GO" id="GO:0006633">
    <property type="term" value="P:fatty acid biosynthetic process"/>
    <property type="evidence" value="ECO:0007669"/>
    <property type="project" value="TreeGrafter"/>
</dbReference>
<dbReference type="SMART" id="SM00827">
    <property type="entry name" value="PKS_AT"/>
    <property type="match status" value="1"/>
</dbReference>
<proteinExistence type="inferred from homology"/>
<dbReference type="NCBIfam" id="TIGR00128">
    <property type="entry name" value="fabD"/>
    <property type="match status" value="1"/>
</dbReference>
<dbReference type="InterPro" id="IPR024925">
    <property type="entry name" value="Malonyl_CoA-ACP_transAc"/>
</dbReference>
<dbReference type="Pfam" id="PF00698">
    <property type="entry name" value="Acyl_transf_1"/>
    <property type="match status" value="1"/>
</dbReference>
<reference evidence="7" key="1">
    <citation type="submission" date="2021-03" db="EMBL/GenBank/DDBJ databases">
        <title>Genomic Encyclopedia of Type Strains, Phase IV (KMG-IV): sequencing the most valuable type-strain genomes for metagenomic binning, comparative biology and taxonomic classification.</title>
        <authorList>
            <person name="Goeker M."/>
        </authorList>
    </citation>
    <scope>NUCLEOTIDE SEQUENCE</scope>
    <source>
        <strain evidence="7">DSM 107338</strain>
    </source>
</reference>
<dbReference type="GO" id="GO:0004314">
    <property type="term" value="F:[acyl-carrier-protein] S-malonyltransferase activity"/>
    <property type="evidence" value="ECO:0007669"/>
    <property type="project" value="UniProtKB-EC"/>
</dbReference>
<keyword evidence="2 4" id="KW-0012">Acyltransferase</keyword>
<dbReference type="SUPFAM" id="SSF55048">
    <property type="entry name" value="Probable ACP-binding domain of malonyl-CoA ACP transacylase"/>
    <property type="match status" value="1"/>
</dbReference>
<organism evidence="7 8">
    <name type="scientific">Oceanobacillus polygoni</name>
    <dbReference type="NCBI Taxonomy" id="1235259"/>
    <lineage>
        <taxon>Bacteria</taxon>
        <taxon>Bacillati</taxon>
        <taxon>Bacillota</taxon>
        <taxon>Bacilli</taxon>
        <taxon>Bacillales</taxon>
        <taxon>Bacillaceae</taxon>
        <taxon>Oceanobacillus</taxon>
    </lineage>
</organism>
<evidence type="ECO:0000256" key="2">
    <source>
        <dbReference type="ARBA" id="ARBA00023315"/>
    </source>
</evidence>
<dbReference type="InterPro" id="IPR004410">
    <property type="entry name" value="Malonyl_CoA-ACP_transAc_FabD"/>
</dbReference>
<comment type="caution">
    <text evidence="7">The sequence shown here is derived from an EMBL/GenBank/DDBJ whole genome shotgun (WGS) entry which is preliminary data.</text>
</comment>
<evidence type="ECO:0000256" key="1">
    <source>
        <dbReference type="ARBA" id="ARBA00022679"/>
    </source>
</evidence>
<dbReference type="RefSeq" id="WP_149476275.1">
    <property type="nucleotide sequence ID" value="NZ_JAGGMB010000005.1"/>
</dbReference>
<evidence type="ECO:0000256" key="5">
    <source>
        <dbReference type="PIRSR" id="PIRSR000446-1"/>
    </source>
</evidence>
<keyword evidence="8" id="KW-1185">Reference proteome</keyword>
<evidence type="ECO:0000256" key="3">
    <source>
        <dbReference type="ARBA" id="ARBA00048462"/>
    </source>
</evidence>
<dbReference type="Gene3D" id="3.40.366.10">
    <property type="entry name" value="Malonyl-Coenzyme A Acyl Carrier Protein, domain 2"/>
    <property type="match status" value="1"/>
</dbReference>
<keyword evidence="1 4" id="KW-0808">Transferase</keyword>
<dbReference type="OrthoDB" id="9805460at2"/>
<dbReference type="EMBL" id="JAGGMB010000005">
    <property type="protein sequence ID" value="MBP2077621.1"/>
    <property type="molecule type" value="Genomic_DNA"/>
</dbReference>
<evidence type="ECO:0000256" key="4">
    <source>
        <dbReference type="PIRNR" id="PIRNR000446"/>
    </source>
</evidence>
<dbReference type="PANTHER" id="PTHR42681">
    <property type="entry name" value="MALONYL-COA-ACYL CARRIER PROTEIN TRANSACYLASE, MITOCHONDRIAL"/>
    <property type="match status" value="1"/>
</dbReference>
<dbReference type="AlphaFoldDB" id="A0A9X1CC37"/>
<dbReference type="PANTHER" id="PTHR42681:SF1">
    <property type="entry name" value="MALONYL-COA-ACYL CARRIER PROTEIN TRANSACYLASE, MITOCHONDRIAL"/>
    <property type="match status" value="1"/>
</dbReference>
<comment type="similarity">
    <text evidence="4">Belongs to the fabD family.</text>
</comment>